<keyword evidence="3" id="KW-1185">Reference proteome</keyword>
<keyword evidence="1" id="KW-1133">Transmembrane helix</keyword>
<sequence>MEKPEAWYKQFWPWFLIILPSIVIIASVITFKIALDNADSLVADDYYKKGKGINQDIHKIQKARSLGLQFSINVLDDEVLIKQHGGKPYNAALNVEFYHPTIQQKDFAALASADGNHTYHITLKEPLEGEWEIRVENFNKSWRLQKRFNLTSDVERWLN</sequence>
<dbReference type="EMBL" id="QYYH01000020">
    <property type="protein sequence ID" value="RJY18553.1"/>
    <property type="molecule type" value="Genomic_DNA"/>
</dbReference>
<gene>
    <name evidence="2" type="ORF">D5R81_04910</name>
</gene>
<name>A0A3A6ULK3_9GAMM</name>
<accession>A0A3A6ULK3</accession>
<dbReference type="RefSeq" id="WP_121852529.1">
    <property type="nucleotide sequence ID" value="NZ_CP037952.1"/>
</dbReference>
<proteinExistence type="predicted"/>
<dbReference type="InterPro" id="IPR008620">
    <property type="entry name" value="FixH"/>
</dbReference>
<evidence type="ECO:0000256" key="1">
    <source>
        <dbReference type="SAM" id="Phobius"/>
    </source>
</evidence>
<dbReference type="Proteomes" id="UP000273022">
    <property type="component" value="Unassembled WGS sequence"/>
</dbReference>
<comment type="caution">
    <text evidence="2">The sequence shown here is derived from an EMBL/GenBank/DDBJ whole genome shotgun (WGS) entry which is preliminary data.</text>
</comment>
<protein>
    <submittedName>
        <fullName evidence="2">Cytochrome C oxidase Cbb3</fullName>
    </submittedName>
</protein>
<dbReference type="Pfam" id="PF05751">
    <property type="entry name" value="FixH"/>
    <property type="match status" value="1"/>
</dbReference>
<evidence type="ECO:0000313" key="3">
    <source>
        <dbReference type="Proteomes" id="UP000273022"/>
    </source>
</evidence>
<feature type="transmembrane region" description="Helical" evidence="1">
    <location>
        <begin position="12"/>
        <end position="31"/>
    </location>
</feature>
<keyword evidence="1" id="KW-0472">Membrane</keyword>
<reference evidence="2 3" key="1">
    <citation type="submission" date="2018-09" db="EMBL/GenBank/DDBJ databases">
        <title>Phylogeny of the Shewanellaceae, and recommendation for two new genera, Pseudoshewanella and Parashewanella.</title>
        <authorList>
            <person name="Wang G."/>
        </authorList>
    </citation>
    <scope>NUCLEOTIDE SEQUENCE [LARGE SCALE GENOMIC DNA]</scope>
    <source>
        <strain evidence="2 3">KCTC 22492</strain>
    </source>
</reference>
<keyword evidence="1" id="KW-0812">Transmembrane</keyword>
<evidence type="ECO:0000313" key="2">
    <source>
        <dbReference type="EMBL" id="RJY18553.1"/>
    </source>
</evidence>
<dbReference type="AlphaFoldDB" id="A0A3A6ULK3"/>
<organism evidence="2 3">
    <name type="scientific">Parashewanella spongiae</name>
    <dbReference type="NCBI Taxonomy" id="342950"/>
    <lineage>
        <taxon>Bacteria</taxon>
        <taxon>Pseudomonadati</taxon>
        <taxon>Pseudomonadota</taxon>
        <taxon>Gammaproteobacteria</taxon>
        <taxon>Alteromonadales</taxon>
        <taxon>Shewanellaceae</taxon>
        <taxon>Parashewanella</taxon>
    </lineage>
</organism>
<dbReference type="OrthoDB" id="5295180at2"/>